<keyword evidence="6" id="KW-1185">Reference proteome</keyword>
<gene>
    <name evidence="5" type="ORF">Nepgr_000495</name>
</gene>
<dbReference type="SUPFAM" id="SSF54928">
    <property type="entry name" value="RNA-binding domain, RBD"/>
    <property type="match status" value="1"/>
</dbReference>
<evidence type="ECO:0000259" key="4">
    <source>
        <dbReference type="PROSITE" id="PS50102"/>
    </source>
</evidence>
<keyword evidence="2" id="KW-0539">Nucleus</keyword>
<reference evidence="5" key="1">
    <citation type="submission" date="2023-05" db="EMBL/GenBank/DDBJ databases">
        <title>Nepenthes gracilis genome sequencing.</title>
        <authorList>
            <person name="Fukushima K."/>
        </authorList>
    </citation>
    <scope>NUCLEOTIDE SEQUENCE</scope>
    <source>
        <strain evidence="5">SING2019-196</strain>
    </source>
</reference>
<feature type="domain" description="RRM" evidence="4">
    <location>
        <begin position="51"/>
        <end position="117"/>
    </location>
</feature>
<dbReference type="Gene3D" id="3.30.70.330">
    <property type="match status" value="1"/>
</dbReference>
<protein>
    <recommendedName>
        <fullName evidence="4">RRM domain-containing protein</fullName>
    </recommendedName>
</protein>
<evidence type="ECO:0000313" key="6">
    <source>
        <dbReference type="Proteomes" id="UP001279734"/>
    </source>
</evidence>
<dbReference type="GO" id="GO:0010468">
    <property type="term" value="P:regulation of gene expression"/>
    <property type="evidence" value="ECO:0007669"/>
    <property type="project" value="TreeGrafter"/>
</dbReference>
<evidence type="ECO:0000256" key="1">
    <source>
        <dbReference type="ARBA" id="ARBA00004123"/>
    </source>
</evidence>
<comment type="caution">
    <text evidence="5">The sequence shown here is derived from an EMBL/GenBank/DDBJ whole genome shotgun (WGS) entry which is preliminary data.</text>
</comment>
<evidence type="ECO:0000313" key="5">
    <source>
        <dbReference type="EMBL" id="GMG98655.1"/>
    </source>
</evidence>
<dbReference type="Pfam" id="PF00076">
    <property type="entry name" value="RRM_1"/>
    <property type="match status" value="1"/>
</dbReference>
<dbReference type="PANTHER" id="PTHR48033">
    <property type="entry name" value="RNA-BINDING (RRM/RBD/RNP MOTIFS) FAMILY PROTEIN"/>
    <property type="match status" value="1"/>
</dbReference>
<keyword evidence="3" id="KW-0694">RNA-binding</keyword>
<organism evidence="5 6">
    <name type="scientific">Nepenthes gracilis</name>
    <name type="common">Slender pitcher plant</name>
    <dbReference type="NCBI Taxonomy" id="150966"/>
    <lineage>
        <taxon>Eukaryota</taxon>
        <taxon>Viridiplantae</taxon>
        <taxon>Streptophyta</taxon>
        <taxon>Embryophyta</taxon>
        <taxon>Tracheophyta</taxon>
        <taxon>Spermatophyta</taxon>
        <taxon>Magnoliopsida</taxon>
        <taxon>eudicotyledons</taxon>
        <taxon>Gunneridae</taxon>
        <taxon>Pentapetalae</taxon>
        <taxon>Caryophyllales</taxon>
        <taxon>Nepenthaceae</taxon>
        <taxon>Nepenthes</taxon>
    </lineage>
</organism>
<sequence length="117" mass="12875">MPSPLLIGVGKSVAVIVRSRPHCCCRNRHHLLETLSSKKFVPSKVDGASPERIFIGGLAKETTFVFFVAVLVNQFTKYFGKCGEIMDSVVMKDRYTGRPRGFGLITYADPSAVDPVI</sequence>
<evidence type="ECO:0000256" key="2">
    <source>
        <dbReference type="ARBA" id="ARBA00023242"/>
    </source>
</evidence>
<dbReference type="GO" id="GO:0003723">
    <property type="term" value="F:RNA binding"/>
    <property type="evidence" value="ECO:0007669"/>
    <property type="project" value="UniProtKB-UniRule"/>
</dbReference>
<dbReference type="InterPro" id="IPR000504">
    <property type="entry name" value="RRM_dom"/>
</dbReference>
<dbReference type="GO" id="GO:0000785">
    <property type="term" value="C:chromatin"/>
    <property type="evidence" value="ECO:0007669"/>
    <property type="project" value="TreeGrafter"/>
</dbReference>
<comment type="subcellular location">
    <subcellularLocation>
        <location evidence="1">Nucleus</location>
    </subcellularLocation>
</comment>
<dbReference type="GO" id="GO:0005654">
    <property type="term" value="C:nucleoplasm"/>
    <property type="evidence" value="ECO:0007669"/>
    <property type="project" value="TreeGrafter"/>
</dbReference>
<dbReference type="PANTHER" id="PTHR48033:SF4">
    <property type="entry name" value="OS08G0320100 PROTEIN"/>
    <property type="match status" value="1"/>
</dbReference>
<dbReference type="InterPro" id="IPR035979">
    <property type="entry name" value="RBD_domain_sf"/>
</dbReference>
<name>A0AAD3RWI5_NEPGR</name>
<dbReference type="InterPro" id="IPR012677">
    <property type="entry name" value="Nucleotide-bd_a/b_plait_sf"/>
</dbReference>
<dbReference type="EMBL" id="BSYO01000001">
    <property type="protein sequence ID" value="GMG98655.1"/>
    <property type="molecule type" value="Genomic_DNA"/>
</dbReference>
<proteinExistence type="predicted"/>
<evidence type="ECO:0000256" key="3">
    <source>
        <dbReference type="PROSITE-ProRule" id="PRU00176"/>
    </source>
</evidence>
<dbReference type="PROSITE" id="PS50102">
    <property type="entry name" value="RRM"/>
    <property type="match status" value="1"/>
</dbReference>
<dbReference type="Proteomes" id="UP001279734">
    <property type="component" value="Unassembled WGS sequence"/>
</dbReference>
<accession>A0AAD3RWI5</accession>
<dbReference type="AlphaFoldDB" id="A0AAD3RWI5"/>